<dbReference type="NCBIfam" id="TIGR03696">
    <property type="entry name" value="Rhs_assc_core"/>
    <property type="match status" value="1"/>
</dbReference>
<dbReference type="Pfam" id="PF25023">
    <property type="entry name" value="TEN_YD-shell"/>
    <property type="match status" value="1"/>
</dbReference>
<feature type="domain" description="Tox-REase-9" evidence="2">
    <location>
        <begin position="1003"/>
        <end position="1084"/>
    </location>
</feature>
<sequence length="1085" mass="120821">MIEQFADSNAGAYRSFVNYRTYTNLTPSGVIWLFRPSGVHARCANCEEDFISYSYNPQNGDLLSRTDYLGRTSLFSNNERGLPLTETDAYGTPEARTTTRTWDSRFPLKTSETRGSITREWRYDDQGHITKEMVHPSSQVLVNDSCPTSAPMPWLFTCHEVRYAYTYHPDSHVVLQVVKTGPAPENGSTVTDYRSNGDLWKITNALGQVDEILSVNAHGQVTDQIDHNGRLTVTSYNALRQPTAVSVDGDVTQYGYATNGRLQSITRPDGTTLNYTHTPAGSVKTVSRSTGTIIEQVEYQRDSRGNILETIASKTGETPQRWLNSYDEAGRLIRSSDGTNSWHTDYSYNANNLETRACRSGEICDLTGYTALDQIQSQAMAPLLSNGALGPQTALFDLWYDQAGRVSQVADPNSIHTQLSYNEIDKTTQENSPDFGNRNALFDRAGNERMRIDADDNATDKIYDSLNRLKEARYADSSRLNLTWDTPTLSGETSANYVGRLARQQRSNFSGEGTLTVTNDFRYNTRGDVTGIVQSITSQPTLSSAATYTAGTEDSGKPTQIEYPGGFSLRYTYGGDGRPLTLTGTLGSSNLTLATDIQWQPLINRLSKLTFGNGLTYERKRDAGGRLSAINLSNAAQTLYSFSLGYDSRNRVAAYGDIRFGYDDQDHLAEQRLGDTLQRTLLQHDANGNLQQVQAFNAAGTLIASNTLSYDGNRLLQENQTPAPGEGGLDGSQQPYQYDQSGYITAHGDTLFGYDTARNLVHYLRNDYTRYVYDGNRRRVFKIGPSSLRQRFVYDSQDHLLYEQSANGARRNYVWLGDIPLAVVDQTANGSLAAVYFIETDFTNTPRYLRRASGNLNQPVWHWPIAPYGNTPAQEDPDGDGAKVTFNLRYPGQYYDAESALHYNHTRFFNPRTGRYLQPDLLKLEGGINVYTYANGNPVHYTDPTGTSWALASTIFNAVKSFLGVAQKVEKAEKAVNTAQKVEKAANQVTNSTQKGAANPKIQEALRKGQKAHKEREYPSGFKKEVTLPSGKRMDAYNEKTKEIIELKPNNSKAIIQGERQVEGYCRECNEAFGPGHTGRVETYE</sequence>
<dbReference type="Gene3D" id="2.180.10.10">
    <property type="entry name" value="RHS repeat-associated core"/>
    <property type="match status" value="2"/>
</dbReference>
<dbReference type="AlphaFoldDB" id="A0A177NAA8"/>
<dbReference type="InterPro" id="IPR028902">
    <property type="entry name" value="Tox-REase-9_dom"/>
</dbReference>
<dbReference type="Proteomes" id="UP000077857">
    <property type="component" value="Unassembled WGS sequence"/>
</dbReference>
<comment type="caution">
    <text evidence="4">The sequence shown here is derived from an EMBL/GenBank/DDBJ whole genome shotgun (WGS) entry which is preliminary data.</text>
</comment>
<accession>A0A177NAA8</accession>
<dbReference type="InterPro" id="IPR050708">
    <property type="entry name" value="T6SS_VgrG/RHS"/>
</dbReference>
<name>A0A177NAA8_9GAMM</name>
<organism evidence="4 5">
    <name type="scientific">Methylomonas koyamae</name>
    <dbReference type="NCBI Taxonomy" id="702114"/>
    <lineage>
        <taxon>Bacteria</taxon>
        <taxon>Pseudomonadati</taxon>
        <taxon>Pseudomonadota</taxon>
        <taxon>Gammaproteobacteria</taxon>
        <taxon>Methylococcales</taxon>
        <taxon>Methylococcaceae</taxon>
        <taxon>Methylomonas</taxon>
    </lineage>
</organism>
<evidence type="ECO:0000313" key="5">
    <source>
        <dbReference type="Proteomes" id="UP000077857"/>
    </source>
</evidence>
<evidence type="ECO:0000259" key="2">
    <source>
        <dbReference type="Pfam" id="PF15650"/>
    </source>
</evidence>
<evidence type="ECO:0000313" key="4">
    <source>
        <dbReference type="EMBL" id="OAI14822.1"/>
    </source>
</evidence>
<dbReference type="Pfam" id="PF15650">
    <property type="entry name" value="Tox-REase-9"/>
    <property type="match status" value="1"/>
</dbReference>
<dbReference type="InterPro" id="IPR056823">
    <property type="entry name" value="TEN-like_YD-shell"/>
</dbReference>
<evidence type="ECO:0000256" key="1">
    <source>
        <dbReference type="ARBA" id="ARBA00022737"/>
    </source>
</evidence>
<feature type="domain" description="Teneurin-like YD-shell" evidence="3">
    <location>
        <begin position="615"/>
        <end position="939"/>
    </location>
</feature>
<gene>
    <name evidence="4" type="ORF">A1507_01055</name>
</gene>
<protein>
    <submittedName>
        <fullName evidence="4">Uncharacterized protein</fullName>
    </submittedName>
</protein>
<dbReference type="PRINTS" id="PR00394">
    <property type="entry name" value="RHSPROTEIN"/>
</dbReference>
<keyword evidence="1" id="KW-0677">Repeat</keyword>
<dbReference type="PANTHER" id="PTHR32305:SF15">
    <property type="entry name" value="PROTEIN RHSA-RELATED"/>
    <property type="match status" value="1"/>
</dbReference>
<proteinExistence type="predicted"/>
<dbReference type="EMBL" id="LUUJ01000086">
    <property type="protein sequence ID" value="OAI14822.1"/>
    <property type="molecule type" value="Genomic_DNA"/>
</dbReference>
<reference evidence="4 5" key="1">
    <citation type="submission" date="2016-03" db="EMBL/GenBank/DDBJ databases">
        <authorList>
            <person name="Ploux O."/>
        </authorList>
    </citation>
    <scope>NUCLEOTIDE SEQUENCE [LARGE SCALE GENOMIC DNA]</scope>
    <source>
        <strain evidence="4 5">R-45378</strain>
    </source>
</reference>
<dbReference type="PANTHER" id="PTHR32305">
    <property type="match status" value="1"/>
</dbReference>
<dbReference type="InterPro" id="IPR022385">
    <property type="entry name" value="Rhs_assc_core"/>
</dbReference>
<evidence type="ECO:0000259" key="3">
    <source>
        <dbReference type="Pfam" id="PF25023"/>
    </source>
</evidence>